<accession>A0A9D4SHC2</accession>
<reference evidence="1" key="1">
    <citation type="submission" date="2020-06" db="EMBL/GenBank/DDBJ databases">
        <authorList>
            <person name="Ji K."/>
            <person name="Li J."/>
        </authorList>
    </citation>
    <scope>NUCLEOTIDE SEQUENCE</scope>
    <source>
        <strain evidence="1">JKM2019</strain>
        <tissue evidence="1">Whole body</tissue>
    </source>
</reference>
<dbReference type="EMBL" id="SDOV01000005">
    <property type="protein sequence ID" value="KAH7641095.1"/>
    <property type="molecule type" value="Genomic_DNA"/>
</dbReference>
<reference evidence="1" key="2">
    <citation type="journal article" date="2021" name="World Allergy Organ. J.">
        <title>Chromosome-level assembly of Dermatophagoides farinae genome and transcriptome reveals two novel allergens Der f 37 and Der f 39.</title>
        <authorList>
            <person name="Chen J."/>
            <person name="Cai Z."/>
            <person name="Fan D."/>
            <person name="Hu J."/>
            <person name="Hou Y."/>
            <person name="He Y."/>
            <person name="Zhang Z."/>
            <person name="Zhao Z."/>
            <person name="Gao P."/>
            <person name="Hu W."/>
            <person name="Sun J."/>
            <person name="Li J."/>
            <person name="Ji K."/>
        </authorList>
    </citation>
    <scope>NUCLEOTIDE SEQUENCE</scope>
    <source>
        <strain evidence="1">JKM2019</strain>
    </source>
</reference>
<gene>
    <name evidence="1" type="ORF">HUG17_8564</name>
</gene>
<dbReference type="AlphaFoldDB" id="A0A9D4SHC2"/>
<evidence type="ECO:0000313" key="1">
    <source>
        <dbReference type="EMBL" id="KAH7641095.1"/>
    </source>
</evidence>
<sequence>MVDERTSLFDHNNNTTTRYYMVIDFACHNEMSLYHFIANCPQYAKQMDHLEVEPKSSSLFVVNKYLDSYPADFREHDSQLLRCQSDFTQSPIKRPTDQRYPCIGHYFRCSHNHNDCHCLLVESSM</sequence>
<protein>
    <submittedName>
        <fullName evidence="1">Uncharacterized protein</fullName>
    </submittedName>
</protein>
<name>A0A9D4SHC2_DERFA</name>
<comment type="caution">
    <text evidence="1">The sequence shown here is derived from an EMBL/GenBank/DDBJ whole genome shotgun (WGS) entry which is preliminary data.</text>
</comment>
<organism evidence="1">
    <name type="scientific">Dermatophagoides farinae</name>
    <name type="common">American house dust mite</name>
    <dbReference type="NCBI Taxonomy" id="6954"/>
    <lineage>
        <taxon>Eukaryota</taxon>
        <taxon>Metazoa</taxon>
        <taxon>Ecdysozoa</taxon>
        <taxon>Arthropoda</taxon>
        <taxon>Chelicerata</taxon>
        <taxon>Arachnida</taxon>
        <taxon>Acari</taxon>
        <taxon>Acariformes</taxon>
        <taxon>Sarcoptiformes</taxon>
        <taxon>Astigmata</taxon>
        <taxon>Psoroptidia</taxon>
        <taxon>Analgoidea</taxon>
        <taxon>Pyroglyphidae</taxon>
        <taxon>Dermatophagoidinae</taxon>
        <taxon>Dermatophagoides</taxon>
    </lineage>
</organism>
<dbReference type="Proteomes" id="UP000828236">
    <property type="component" value="Unassembled WGS sequence"/>
</dbReference>
<proteinExistence type="predicted"/>